<sequence>MTLVAVLWLGLSLWIADVYGNYREAQLRGQALALAVTSAGALTNALSQRLAQVRGLAAFVAVKAAENQPGEIEREFPVFAASYYQQVPGIRNIAVAPDFVVRLVYPRDAGNLKVVGNHLLEDKRPGFAQTVERALQTRDLAVHEPLEMIQGGQGLLARQAVFVGDRPWGTVGMIFTISAMLESSRIGILEGYAWGLRTAAGTVVGGDAGVFAMQPVSVRIDLPDGHWDFALAPSGGWRAAAARGAEVTALRFGLLILGIGILCLTWVALQRRETLERLVDSRTRQLTSANRELERFSFIVAHDLQEPLRSIISFSQLVERGLSAQLTPEQRQWLASLGTSARLMKALLHDVQIYLGENNAPLPRRQVAATEALAIARRKLNGRIQQAGATVEAGPLPMVWADHHRLGEVFVALIGNAIEYRSLDRSPVVRVSCRTEGPFQVIDVADNGIGIEETYFDRIFEVFQRLHSRNAHPGTGMGLAIAKKMVEHLGGTIRVRSAVGQGSVFSIVLPVAPAWIANARSEQM</sequence>
<dbReference type="PROSITE" id="PS50109">
    <property type="entry name" value="HIS_KIN"/>
    <property type="match status" value="1"/>
</dbReference>
<dbReference type="GO" id="GO:0000155">
    <property type="term" value="F:phosphorelay sensor kinase activity"/>
    <property type="evidence" value="ECO:0007669"/>
    <property type="project" value="InterPro"/>
</dbReference>
<dbReference type="InterPro" id="IPR050351">
    <property type="entry name" value="BphY/WalK/GraS-like"/>
</dbReference>
<dbReference type="SUPFAM" id="SSF47384">
    <property type="entry name" value="Homodimeric domain of signal transducing histidine kinase"/>
    <property type="match status" value="1"/>
</dbReference>
<keyword evidence="4" id="KW-0808">Transferase</keyword>
<dbReference type="GO" id="GO:0007234">
    <property type="term" value="P:osmosensory signaling via phosphorelay pathway"/>
    <property type="evidence" value="ECO:0007669"/>
    <property type="project" value="TreeGrafter"/>
</dbReference>
<keyword evidence="3" id="KW-0597">Phosphoprotein</keyword>
<dbReference type="InterPro" id="IPR006189">
    <property type="entry name" value="CHASE_dom"/>
</dbReference>
<dbReference type="PRINTS" id="PR00344">
    <property type="entry name" value="BCTRLSENSOR"/>
</dbReference>
<dbReference type="PATRIC" id="fig|1244869.3.peg.3047"/>
<dbReference type="Proteomes" id="UP000011744">
    <property type="component" value="Unassembled WGS sequence"/>
</dbReference>
<evidence type="ECO:0000313" key="9">
    <source>
        <dbReference type="EMBL" id="EME69081.1"/>
    </source>
</evidence>
<evidence type="ECO:0000256" key="1">
    <source>
        <dbReference type="ARBA" id="ARBA00000085"/>
    </source>
</evidence>
<dbReference type="PANTHER" id="PTHR42878">
    <property type="entry name" value="TWO-COMPONENT HISTIDINE KINASE"/>
    <property type="match status" value="1"/>
</dbReference>
<protein>
    <recommendedName>
        <fullName evidence="2">histidine kinase</fullName>
        <ecNumber evidence="2">2.7.13.3</ecNumber>
    </recommendedName>
</protein>
<feature type="domain" description="Histidine kinase" evidence="7">
    <location>
        <begin position="299"/>
        <end position="513"/>
    </location>
</feature>
<dbReference type="EC" id="2.7.13.3" evidence="2"/>
<feature type="transmembrane region" description="Helical" evidence="6">
    <location>
        <begin position="249"/>
        <end position="269"/>
    </location>
</feature>
<dbReference type="InterPro" id="IPR005467">
    <property type="entry name" value="His_kinase_dom"/>
</dbReference>
<dbReference type="InterPro" id="IPR036097">
    <property type="entry name" value="HisK_dim/P_sf"/>
</dbReference>
<dbReference type="Gene3D" id="3.30.565.10">
    <property type="entry name" value="Histidine kinase-like ATPase, C-terminal domain"/>
    <property type="match status" value="1"/>
</dbReference>
<proteinExistence type="predicted"/>
<dbReference type="STRING" id="1244869.H261_15150"/>
<keyword evidence="6" id="KW-0812">Transmembrane</keyword>
<dbReference type="Pfam" id="PF02518">
    <property type="entry name" value="HATPase_c"/>
    <property type="match status" value="1"/>
</dbReference>
<dbReference type="PROSITE" id="PS50839">
    <property type="entry name" value="CHASE"/>
    <property type="match status" value="1"/>
</dbReference>
<comment type="caution">
    <text evidence="9">The sequence shown here is derived from an EMBL/GenBank/DDBJ whole genome shotgun (WGS) entry which is preliminary data.</text>
</comment>
<evidence type="ECO:0000256" key="6">
    <source>
        <dbReference type="SAM" id="Phobius"/>
    </source>
</evidence>
<evidence type="ECO:0000256" key="4">
    <source>
        <dbReference type="ARBA" id="ARBA00022679"/>
    </source>
</evidence>
<dbReference type="InterPro" id="IPR036890">
    <property type="entry name" value="HATPase_C_sf"/>
</dbReference>
<evidence type="ECO:0000313" key="10">
    <source>
        <dbReference type="Proteomes" id="UP000011744"/>
    </source>
</evidence>
<keyword evidence="5 9" id="KW-0418">Kinase</keyword>
<dbReference type="InterPro" id="IPR003594">
    <property type="entry name" value="HATPase_dom"/>
</dbReference>
<feature type="domain" description="CHASE" evidence="8">
    <location>
        <begin position="97"/>
        <end position="193"/>
    </location>
</feature>
<dbReference type="SMART" id="SM01079">
    <property type="entry name" value="CHASE"/>
    <property type="match status" value="1"/>
</dbReference>
<dbReference type="SMART" id="SM00388">
    <property type="entry name" value="HisKA"/>
    <property type="match status" value="1"/>
</dbReference>
<dbReference type="InterPro" id="IPR004358">
    <property type="entry name" value="Sig_transdc_His_kin-like_C"/>
</dbReference>
<dbReference type="Gene3D" id="1.10.287.130">
    <property type="match status" value="1"/>
</dbReference>
<evidence type="ECO:0000256" key="5">
    <source>
        <dbReference type="ARBA" id="ARBA00022777"/>
    </source>
</evidence>
<dbReference type="eggNOG" id="COG3452">
    <property type="taxonomic scope" value="Bacteria"/>
</dbReference>
<comment type="catalytic activity">
    <reaction evidence="1">
        <text>ATP + protein L-histidine = ADP + protein N-phospho-L-histidine.</text>
        <dbReference type="EC" id="2.7.13.3"/>
    </reaction>
</comment>
<keyword evidence="10" id="KW-1185">Reference proteome</keyword>
<gene>
    <name evidence="9" type="ORF">H261_15150</name>
</gene>
<accession>M2Y7R7</accession>
<dbReference type="Pfam" id="PF00512">
    <property type="entry name" value="HisKA"/>
    <property type="match status" value="1"/>
</dbReference>
<dbReference type="PANTHER" id="PTHR42878:SF15">
    <property type="entry name" value="BACTERIOPHYTOCHROME"/>
    <property type="match status" value="1"/>
</dbReference>
<dbReference type="AlphaFoldDB" id="M2Y7R7"/>
<dbReference type="InterPro" id="IPR003661">
    <property type="entry name" value="HisK_dim/P_dom"/>
</dbReference>
<organism evidence="9 10">
    <name type="scientific">Paramagnetospirillum caucaseum</name>
    <dbReference type="NCBI Taxonomy" id="1244869"/>
    <lineage>
        <taxon>Bacteria</taxon>
        <taxon>Pseudomonadati</taxon>
        <taxon>Pseudomonadota</taxon>
        <taxon>Alphaproteobacteria</taxon>
        <taxon>Rhodospirillales</taxon>
        <taxon>Magnetospirillaceae</taxon>
        <taxon>Paramagnetospirillum</taxon>
    </lineage>
</organism>
<dbReference type="SMART" id="SM00387">
    <property type="entry name" value="HATPase_c"/>
    <property type="match status" value="1"/>
</dbReference>
<evidence type="ECO:0000256" key="2">
    <source>
        <dbReference type="ARBA" id="ARBA00012438"/>
    </source>
</evidence>
<name>M2Y7R7_9PROT</name>
<dbReference type="GO" id="GO:0000156">
    <property type="term" value="F:phosphorelay response regulator activity"/>
    <property type="evidence" value="ECO:0007669"/>
    <property type="project" value="TreeGrafter"/>
</dbReference>
<keyword evidence="6" id="KW-0472">Membrane</keyword>
<dbReference type="EMBL" id="AONQ01000043">
    <property type="protein sequence ID" value="EME69081.1"/>
    <property type="molecule type" value="Genomic_DNA"/>
</dbReference>
<keyword evidence="6" id="KW-1133">Transmembrane helix</keyword>
<dbReference type="SUPFAM" id="SSF55874">
    <property type="entry name" value="ATPase domain of HSP90 chaperone/DNA topoisomerase II/histidine kinase"/>
    <property type="match status" value="1"/>
</dbReference>
<evidence type="ECO:0000259" key="8">
    <source>
        <dbReference type="PROSITE" id="PS50839"/>
    </source>
</evidence>
<dbReference type="CDD" id="cd00082">
    <property type="entry name" value="HisKA"/>
    <property type="match status" value="1"/>
</dbReference>
<dbReference type="GO" id="GO:0030295">
    <property type="term" value="F:protein kinase activator activity"/>
    <property type="evidence" value="ECO:0007669"/>
    <property type="project" value="TreeGrafter"/>
</dbReference>
<evidence type="ECO:0000259" key="7">
    <source>
        <dbReference type="PROSITE" id="PS50109"/>
    </source>
</evidence>
<reference evidence="9 10" key="1">
    <citation type="journal article" date="2014" name="Genome Announc.">
        <title>Draft Genome Sequence of Magnetospirillum sp. Strain SO-1, a Freshwater Magnetotactic Bacterium Isolated from the Ol'khovka River, Russia.</title>
        <authorList>
            <person name="Grouzdev D.S."/>
            <person name="Dziuba M.V."/>
            <person name="Sukhacheva M.S."/>
            <person name="Mardanov A.V."/>
            <person name="Beletskiy A.V."/>
            <person name="Kuznetsov B.B."/>
            <person name="Skryabin K.G."/>
        </authorList>
    </citation>
    <scope>NUCLEOTIDE SEQUENCE [LARGE SCALE GENOMIC DNA]</scope>
    <source>
        <strain evidence="9 10">SO-1</strain>
    </source>
</reference>
<evidence type="ECO:0000256" key="3">
    <source>
        <dbReference type="ARBA" id="ARBA00022553"/>
    </source>
</evidence>
<dbReference type="eggNOG" id="COG4251">
    <property type="taxonomic scope" value="Bacteria"/>
</dbReference>